<evidence type="ECO:0000313" key="1">
    <source>
        <dbReference type="EMBL" id="CAG8834622.1"/>
    </source>
</evidence>
<feature type="non-terminal residue" evidence="1">
    <location>
        <position position="1"/>
    </location>
</feature>
<gene>
    <name evidence="1" type="ORF">GMARGA_LOCUS32155</name>
</gene>
<evidence type="ECO:0000313" key="2">
    <source>
        <dbReference type="Proteomes" id="UP000789901"/>
    </source>
</evidence>
<keyword evidence="2" id="KW-1185">Reference proteome</keyword>
<comment type="caution">
    <text evidence="1">The sequence shown here is derived from an EMBL/GenBank/DDBJ whole genome shotgun (WGS) entry which is preliminary data.</text>
</comment>
<feature type="non-terminal residue" evidence="1">
    <location>
        <position position="50"/>
    </location>
</feature>
<name>A0ABN7WKM2_GIGMA</name>
<proteinExistence type="predicted"/>
<protein>
    <submittedName>
        <fullName evidence="1">21916_t:CDS:1</fullName>
    </submittedName>
</protein>
<accession>A0ABN7WKM2</accession>
<sequence length="50" mass="5282">NSKTGISYAVDTEVSTSYIVMIKQAANIESSTSYAFNAKASTSIAVNAEF</sequence>
<reference evidence="1 2" key="1">
    <citation type="submission" date="2021-06" db="EMBL/GenBank/DDBJ databases">
        <authorList>
            <person name="Kallberg Y."/>
            <person name="Tangrot J."/>
            <person name="Rosling A."/>
        </authorList>
    </citation>
    <scope>NUCLEOTIDE SEQUENCE [LARGE SCALE GENOMIC DNA]</scope>
    <source>
        <strain evidence="1 2">120-4 pot B 10/14</strain>
    </source>
</reference>
<dbReference type="Proteomes" id="UP000789901">
    <property type="component" value="Unassembled WGS sequence"/>
</dbReference>
<dbReference type="EMBL" id="CAJVQB010049765">
    <property type="protein sequence ID" value="CAG8834622.1"/>
    <property type="molecule type" value="Genomic_DNA"/>
</dbReference>
<organism evidence="1 2">
    <name type="scientific">Gigaspora margarita</name>
    <dbReference type="NCBI Taxonomy" id="4874"/>
    <lineage>
        <taxon>Eukaryota</taxon>
        <taxon>Fungi</taxon>
        <taxon>Fungi incertae sedis</taxon>
        <taxon>Mucoromycota</taxon>
        <taxon>Glomeromycotina</taxon>
        <taxon>Glomeromycetes</taxon>
        <taxon>Diversisporales</taxon>
        <taxon>Gigasporaceae</taxon>
        <taxon>Gigaspora</taxon>
    </lineage>
</organism>